<protein>
    <submittedName>
        <fullName evidence="12">Cytochrome B</fullName>
    </submittedName>
</protein>
<dbReference type="AlphaFoldDB" id="A0A0K2H0W6"/>
<feature type="compositionally biased region" description="Basic and acidic residues" evidence="8">
    <location>
        <begin position="377"/>
        <end position="386"/>
    </location>
</feature>
<dbReference type="SUPFAM" id="SSF49503">
    <property type="entry name" value="Cupredoxins"/>
    <property type="match status" value="1"/>
</dbReference>
<evidence type="ECO:0000256" key="6">
    <source>
        <dbReference type="ARBA" id="ARBA00022989"/>
    </source>
</evidence>
<dbReference type="KEGG" id="clw:CLAC_08040"/>
<dbReference type="PROSITE" id="PS51257">
    <property type="entry name" value="PROKAR_LIPOPROTEIN"/>
    <property type="match status" value="1"/>
</dbReference>
<feature type="chain" id="PRO_5038901789" evidence="10">
    <location>
        <begin position="28"/>
        <end position="397"/>
    </location>
</feature>
<evidence type="ECO:0000256" key="1">
    <source>
        <dbReference type="ARBA" id="ARBA00004141"/>
    </source>
</evidence>
<dbReference type="GO" id="GO:0004129">
    <property type="term" value="F:cytochrome-c oxidase activity"/>
    <property type="evidence" value="ECO:0007669"/>
    <property type="project" value="InterPro"/>
</dbReference>
<evidence type="ECO:0000256" key="8">
    <source>
        <dbReference type="SAM" id="MobiDB-lite"/>
    </source>
</evidence>
<keyword evidence="5" id="KW-0249">Electron transport</keyword>
<dbReference type="InterPro" id="IPR036257">
    <property type="entry name" value="Cyt_c_oxidase_su2_TM_sf"/>
</dbReference>
<dbReference type="PATRIC" id="fig|1408189.4.peg.1612"/>
<dbReference type="PROSITE" id="PS50857">
    <property type="entry name" value="COX2_CUA"/>
    <property type="match status" value="1"/>
</dbReference>
<keyword evidence="13" id="KW-1185">Reference proteome</keyword>
<keyword evidence="3" id="KW-0813">Transport</keyword>
<evidence type="ECO:0000256" key="7">
    <source>
        <dbReference type="ARBA" id="ARBA00023136"/>
    </source>
</evidence>
<feature type="transmembrane region" description="Helical" evidence="9">
    <location>
        <begin position="60"/>
        <end position="86"/>
    </location>
</feature>
<dbReference type="GO" id="GO:0016020">
    <property type="term" value="C:membrane"/>
    <property type="evidence" value="ECO:0007669"/>
    <property type="project" value="UniProtKB-SubCell"/>
</dbReference>
<evidence type="ECO:0000259" key="11">
    <source>
        <dbReference type="PROSITE" id="PS50857"/>
    </source>
</evidence>
<evidence type="ECO:0000256" key="3">
    <source>
        <dbReference type="ARBA" id="ARBA00022448"/>
    </source>
</evidence>
<feature type="compositionally biased region" description="Basic and acidic residues" evidence="8">
    <location>
        <begin position="188"/>
        <end position="209"/>
    </location>
</feature>
<feature type="transmembrane region" description="Helical" evidence="9">
    <location>
        <begin position="107"/>
        <end position="127"/>
    </location>
</feature>
<proteinExistence type="inferred from homology"/>
<dbReference type="InterPro" id="IPR002429">
    <property type="entry name" value="CcO_II-like_C"/>
</dbReference>
<dbReference type="PRINTS" id="PR01166">
    <property type="entry name" value="CYCOXIDASEII"/>
</dbReference>
<evidence type="ECO:0000256" key="9">
    <source>
        <dbReference type="SAM" id="Phobius"/>
    </source>
</evidence>
<dbReference type="PANTHER" id="PTHR22888:SF9">
    <property type="entry name" value="CYTOCHROME C OXIDASE SUBUNIT 2"/>
    <property type="match status" value="1"/>
</dbReference>
<dbReference type="Proteomes" id="UP000058446">
    <property type="component" value="Chromosome"/>
</dbReference>
<accession>A0A0K2H0W6</accession>
<keyword evidence="4 9" id="KW-0812">Transmembrane</keyword>
<dbReference type="Pfam" id="PF00116">
    <property type="entry name" value="COX2"/>
    <property type="match status" value="1"/>
</dbReference>
<comment type="similarity">
    <text evidence="2">Belongs to the cytochrome c oxidase subunit 2 family.</text>
</comment>
<reference evidence="12 13" key="1">
    <citation type="submission" date="2013-10" db="EMBL/GenBank/DDBJ databases">
        <title>Complete genome sequence of Corynebacterium lactis DSM 45799(T), isolated from raw cow milk.</title>
        <authorList>
            <person name="Ruckert C."/>
            <person name="Albersmeier A."/>
            <person name="Lipski A."/>
            <person name="Kalinowski J."/>
        </authorList>
    </citation>
    <scope>NUCLEOTIDE SEQUENCE [LARGE SCALE GENOMIC DNA]</scope>
    <source>
        <strain evidence="12 13">RW2-5</strain>
    </source>
</reference>
<keyword evidence="7 9" id="KW-0472">Membrane</keyword>
<feature type="domain" description="Cytochrome oxidase subunit II copper A binding" evidence="11">
    <location>
        <begin position="141"/>
        <end position="344"/>
    </location>
</feature>
<evidence type="ECO:0000313" key="13">
    <source>
        <dbReference type="Proteomes" id="UP000058446"/>
    </source>
</evidence>
<dbReference type="OrthoDB" id="9781261at2"/>
<evidence type="ECO:0000313" key="12">
    <source>
        <dbReference type="EMBL" id="ALA67674.1"/>
    </source>
</evidence>
<dbReference type="RefSeq" id="WP_053412441.1">
    <property type="nucleotide sequence ID" value="NZ_CP006841.1"/>
</dbReference>
<feature type="region of interest" description="Disordered" evidence="8">
    <location>
        <begin position="368"/>
        <end position="397"/>
    </location>
</feature>
<evidence type="ECO:0000256" key="2">
    <source>
        <dbReference type="ARBA" id="ARBA00007866"/>
    </source>
</evidence>
<dbReference type="Gene3D" id="1.10.287.90">
    <property type="match status" value="1"/>
</dbReference>
<evidence type="ECO:0000256" key="10">
    <source>
        <dbReference type="SAM" id="SignalP"/>
    </source>
</evidence>
<gene>
    <name evidence="12" type="ORF">CLAC_08040</name>
</gene>
<dbReference type="SUPFAM" id="SSF81464">
    <property type="entry name" value="Cytochrome c oxidase subunit II-like, transmembrane region"/>
    <property type="match status" value="1"/>
</dbReference>
<dbReference type="GO" id="GO:0005507">
    <property type="term" value="F:copper ion binding"/>
    <property type="evidence" value="ECO:0007669"/>
    <property type="project" value="InterPro"/>
</dbReference>
<sequence length="397" mass="44376">MNQRRKFGVARKLGVLGVAAGSAALLAGCDVNPPENGFFKLLRFGWPEGVTPESQAMGNFWVWTWVAAWIIGIIVWGLTLYSMAFFTAKKAKKGGKGEFPRQTAYNVPVELVLTVLPILIVMSLFFFTVQTQDKVTALDKNPEVTVDVTAFQWNWKFGYGKISADLMGGEEYNGRNEEVANKKADRMDLGASEGGHHSPSDEERAEKKAHPIHGLSTSDLSYLHYDEIETLGTTEEVPVLVVPQDTAIEFDLASADVIHSFWVPEFLFKRDAFPHPERNKSNRIFQIEKIDSEKIANRPEDNPSDKVKNAFVGRCAEMCGTYHAMMNFEIRAVSREQFTEYIKFRQENPEASNADALKHINEPAFAVSTSPFNSGRADTRDLDDRGANTIDLNAEAK</sequence>
<dbReference type="EMBL" id="CP006841">
    <property type="protein sequence ID" value="ALA67674.1"/>
    <property type="molecule type" value="Genomic_DNA"/>
</dbReference>
<feature type="signal peptide" evidence="10">
    <location>
        <begin position="1"/>
        <end position="27"/>
    </location>
</feature>
<organism evidence="12 13">
    <name type="scientific">Corynebacterium lactis RW2-5</name>
    <dbReference type="NCBI Taxonomy" id="1408189"/>
    <lineage>
        <taxon>Bacteria</taxon>
        <taxon>Bacillati</taxon>
        <taxon>Actinomycetota</taxon>
        <taxon>Actinomycetes</taxon>
        <taxon>Mycobacteriales</taxon>
        <taxon>Corynebacteriaceae</taxon>
        <taxon>Corynebacterium</taxon>
    </lineage>
</organism>
<feature type="region of interest" description="Disordered" evidence="8">
    <location>
        <begin position="188"/>
        <end position="211"/>
    </location>
</feature>
<keyword evidence="10" id="KW-0732">Signal</keyword>
<evidence type="ECO:0000256" key="4">
    <source>
        <dbReference type="ARBA" id="ARBA00022692"/>
    </source>
</evidence>
<keyword evidence="6 9" id="KW-1133">Transmembrane helix</keyword>
<dbReference type="InterPro" id="IPR008972">
    <property type="entry name" value="Cupredoxin"/>
</dbReference>
<dbReference type="Gene3D" id="2.60.40.420">
    <property type="entry name" value="Cupredoxins - blue copper proteins"/>
    <property type="match status" value="1"/>
</dbReference>
<name>A0A0K2H0W6_9CORY</name>
<dbReference type="STRING" id="1408189.CLAC_08040"/>
<dbReference type="PANTHER" id="PTHR22888">
    <property type="entry name" value="CYTOCHROME C OXIDASE, SUBUNIT II"/>
    <property type="match status" value="1"/>
</dbReference>
<evidence type="ECO:0000256" key="5">
    <source>
        <dbReference type="ARBA" id="ARBA00022982"/>
    </source>
</evidence>
<dbReference type="GO" id="GO:0042773">
    <property type="term" value="P:ATP synthesis coupled electron transport"/>
    <property type="evidence" value="ECO:0007669"/>
    <property type="project" value="TreeGrafter"/>
</dbReference>
<dbReference type="InterPro" id="IPR045187">
    <property type="entry name" value="CcO_II"/>
</dbReference>
<comment type="subcellular location">
    <subcellularLocation>
        <location evidence="1">Membrane</location>
        <topology evidence="1">Multi-pass membrane protein</topology>
    </subcellularLocation>
</comment>